<feature type="transmembrane region" description="Helical" evidence="8">
    <location>
        <begin position="333"/>
        <end position="352"/>
    </location>
</feature>
<evidence type="ECO:0000313" key="11">
    <source>
        <dbReference type="EMBL" id="WWX25134.1"/>
    </source>
</evidence>
<feature type="transmembrane region" description="Helical" evidence="8">
    <location>
        <begin position="266"/>
        <end position="286"/>
    </location>
</feature>
<evidence type="ECO:0000313" key="12">
    <source>
        <dbReference type="Proteomes" id="UP001375370"/>
    </source>
</evidence>
<sequence>MKNSKLHLSIIIPTYNEVANIHPLLERIHIALKSYPYDVLIVDDNSPDGTAAEVGRLAADFPVTVVVRTDKRGLASAVVDGFSLAQGQLLAVMDADLQHPPEVMADLLTACQNGADLTIASRYIPGGSVGNWSAFRRFISSGAGWLAHLLLPQTRSVKDPMSGCFLFRREILQGTSLSPVGYKILLEILCLSNTQQIKEVPYRFENRRAGQTKLSLLTQGDYLRHLFSLMRRSGEHKRIIIFIAVGASGSIVNLSILALLTENGLLPYLASGAVAFETAVIWNFILNDRFTFKGRVTTGSNYIGRLARFNLVSLGGLVIYLGILGLLTETTGFHYIISAAIGIIAAFGWNFLSNSWWTWR</sequence>
<reference evidence="11 12" key="1">
    <citation type="submission" date="2024-03" db="EMBL/GenBank/DDBJ databases">
        <title>A Dehalogenimonas Isolated from Estuarine Sediments Dihaloeliminates Chlorinated Alkanes.</title>
        <authorList>
            <person name="Yang Y."/>
            <person name="Wang H."/>
        </authorList>
    </citation>
    <scope>NUCLEOTIDE SEQUENCE [LARGE SCALE GENOMIC DNA]</scope>
    <source>
        <strain evidence="11 12">W</strain>
    </source>
</reference>
<dbReference type="PANTHER" id="PTHR43398:SF1">
    <property type="entry name" value="DOLICHOL-PHOSPHATE MANNOSYLTRANSFERASE SUBUNIT 1"/>
    <property type="match status" value="1"/>
</dbReference>
<evidence type="ECO:0000256" key="2">
    <source>
        <dbReference type="ARBA" id="ARBA00006739"/>
    </source>
</evidence>
<gene>
    <name evidence="11" type="ORF">V8247_07695</name>
</gene>
<evidence type="ECO:0000259" key="9">
    <source>
        <dbReference type="Pfam" id="PF00535"/>
    </source>
</evidence>
<keyword evidence="6 8" id="KW-1133">Transmembrane helix</keyword>
<dbReference type="Proteomes" id="UP001375370">
    <property type="component" value="Chromosome"/>
</dbReference>
<accession>A0ABZ2J2K3</accession>
<comment type="similarity">
    <text evidence="2">Belongs to the glycosyltransferase 2 family.</text>
</comment>
<dbReference type="Pfam" id="PF04138">
    <property type="entry name" value="GtrA_DPMS_TM"/>
    <property type="match status" value="1"/>
</dbReference>
<name>A0ABZ2J2K3_9CHLR</name>
<dbReference type="PANTHER" id="PTHR43398">
    <property type="entry name" value="DOLICHOL-PHOSPHATE MANNOSYLTRANSFERASE SUBUNIT 1"/>
    <property type="match status" value="1"/>
</dbReference>
<feature type="transmembrane region" description="Helical" evidence="8">
    <location>
        <begin position="307"/>
        <end position="327"/>
    </location>
</feature>
<keyword evidence="5 8" id="KW-0812">Transmembrane</keyword>
<dbReference type="CDD" id="cd06442">
    <property type="entry name" value="DPM1_like"/>
    <property type="match status" value="1"/>
</dbReference>
<feature type="transmembrane region" description="Helical" evidence="8">
    <location>
        <begin position="239"/>
        <end position="260"/>
    </location>
</feature>
<keyword evidence="3" id="KW-0328">Glycosyltransferase</keyword>
<dbReference type="EMBL" id="CP146612">
    <property type="protein sequence ID" value="WWX25134.1"/>
    <property type="molecule type" value="Genomic_DNA"/>
</dbReference>
<dbReference type="Gene3D" id="3.90.550.10">
    <property type="entry name" value="Spore Coat Polysaccharide Biosynthesis Protein SpsA, Chain A"/>
    <property type="match status" value="1"/>
</dbReference>
<dbReference type="InterPro" id="IPR029044">
    <property type="entry name" value="Nucleotide-diphossugar_trans"/>
</dbReference>
<comment type="subcellular location">
    <subcellularLocation>
        <location evidence="1">Membrane</location>
        <topology evidence="1">Multi-pass membrane protein</topology>
    </subcellularLocation>
</comment>
<dbReference type="Pfam" id="PF00535">
    <property type="entry name" value="Glycos_transf_2"/>
    <property type="match status" value="1"/>
</dbReference>
<evidence type="ECO:0000256" key="8">
    <source>
        <dbReference type="SAM" id="Phobius"/>
    </source>
</evidence>
<keyword evidence="4" id="KW-0808">Transferase</keyword>
<protein>
    <submittedName>
        <fullName evidence="11">Glycosyltransferase family 2 protein</fullName>
    </submittedName>
</protein>
<dbReference type="SUPFAM" id="SSF53448">
    <property type="entry name" value="Nucleotide-diphospho-sugar transferases"/>
    <property type="match status" value="1"/>
</dbReference>
<evidence type="ECO:0000256" key="5">
    <source>
        <dbReference type="ARBA" id="ARBA00022692"/>
    </source>
</evidence>
<proteinExistence type="inferred from homology"/>
<evidence type="ECO:0000256" key="4">
    <source>
        <dbReference type="ARBA" id="ARBA00022679"/>
    </source>
</evidence>
<keyword evidence="12" id="KW-1185">Reference proteome</keyword>
<dbReference type="InterPro" id="IPR007267">
    <property type="entry name" value="GtrA_DPMS_TM"/>
</dbReference>
<evidence type="ECO:0000259" key="10">
    <source>
        <dbReference type="Pfam" id="PF04138"/>
    </source>
</evidence>
<organism evidence="11 12">
    <name type="scientific">Candidatus Dehalogenimonas loeffleri</name>
    <dbReference type="NCBI Taxonomy" id="3127115"/>
    <lineage>
        <taxon>Bacteria</taxon>
        <taxon>Bacillati</taxon>
        <taxon>Chloroflexota</taxon>
        <taxon>Dehalococcoidia</taxon>
        <taxon>Dehalococcoidales</taxon>
        <taxon>Dehalococcoidaceae</taxon>
        <taxon>Dehalogenimonas</taxon>
    </lineage>
</organism>
<evidence type="ECO:0000256" key="3">
    <source>
        <dbReference type="ARBA" id="ARBA00022676"/>
    </source>
</evidence>
<evidence type="ECO:0000256" key="7">
    <source>
        <dbReference type="ARBA" id="ARBA00023136"/>
    </source>
</evidence>
<keyword evidence="7 8" id="KW-0472">Membrane</keyword>
<dbReference type="RefSeq" id="WP_338737274.1">
    <property type="nucleotide sequence ID" value="NZ_CP146612.1"/>
</dbReference>
<feature type="domain" description="Glycosyltransferase 2-like" evidence="9">
    <location>
        <begin position="9"/>
        <end position="172"/>
    </location>
</feature>
<evidence type="ECO:0000256" key="6">
    <source>
        <dbReference type="ARBA" id="ARBA00022989"/>
    </source>
</evidence>
<dbReference type="InterPro" id="IPR001173">
    <property type="entry name" value="Glyco_trans_2-like"/>
</dbReference>
<evidence type="ECO:0000256" key="1">
    <source>
        <dbReference type="ARBA" id="ARBA00004141"/>
    </source>
</evidence>
<feature type="domain" description="GtrA/DPMS transmembrane" evidence="10">
    <location>
        <begin position="242"/>
        <end position="359"/>
    </location>
</feature>
<dbReference type="InterPro" id="IPR039528">
    <property type="entry name" value="DPM1-like"/>
</dbReference>